<protein>
    <submittedName>
        <fullName evidence="1">Phosphatase</fullName>
    </submittedName>
</protein>
<proteinExistence type="predicted"/>
<dbReference type="EMBL" id="BAAAPF010000448">
    <property type="protein sequence ID" value="GAA1509668.1"/>
    <property type="molecule type" value="Genomic_DNA"/>
</dbReference>
<sequence length="275" mass="28483">MGRVLTDAPVLRRHLLATGIAGPVATSRDKSLRRCRQFAARDPRVLLGLEPERDWSVTELLRLMAERCGASGDPGRISGGEVIDPDRTIAALRAFAERLRGAAGGGEAVLFGTGHPDRLLGFYAPLAAALSAAGCVVLTPGEGRDVDITTRFGVRTYRLNYPGSVAVVSDPNPSAPTVTRGVHTHSPLPLRAALGAAAGAGGPLPGLVVGDHGWACGAGQLGIEAIGLADADDPALFVAQVEGRVPVVVPLDDSAQSDSYGPLAEYVLKHARLSL</sequence>
<comment type="caution">
    <text evidence="1">The sequence shown here is derived from an EMBL/GenBank/DDBJ whole genome shotgun (WGS) entry which is preliminary data.</text>
</comment>
<dbReference type="Pfam" id="PF15698">
    <property type="entry name" value="Phosphatase"/>
    <property type="match status" value="1"/>
</dbReference>
<dbReference type="Proteomes" id="UP001500443">
    <property type="component" value="Unassembled WGS sequence"/>
</dbReference>
<name>A0ABN2A2L9_9ACTN</name>
<dbReference type="InterPro" id="IPR031423">
    <property type="entry name" value="Phosphatase_SCO2771"/>
</dbReference>
<evidence type="ECO:0000313" key="2">
    <source>
        <dbReference type="Proteomes" id="UP001500443"/>
    </source>
</evidence>
<organism evidence="1 2">
    <name type="scientific">Streptomyces synnematoformans</name>
    <dbReference type="NCBI Taxonomy" id="415721"/>
    <lineage>
        <taxon>Bacteria</taxon>
        <taxon>Bacillati</taxon>
        <taxon>Actinomycetota</taxon>
        <taxon>Actinomycetes</taxon>
        <taxon>Kitasatosporales</taxon>
        <taxon>Streptomycetaceae</taxon>
        <taxon>Streptomyces</taxon>
    </lineage>
</organism>
<gene>
    <name evidence="1" type="ORF">GCM10009802_64490</name>
</gene>
<accession>A0ABN2A2L9</accession>
<keyword evidence="2" id="KW-1185">Reference proteome</keyword>
<evidence type="ECO:0000313" key="1">
    <source>
        <dbReference type="EMBL" id="GAA1509668.1"/>
    </source>
</evidence>
<reference evidence="1 2" key="1">
    <citation type="journal article" date="2019" name="Int. J. Syst. Evol. Microbiol.">
        <title>The Global Catalogue of Microorganisms (GCM) 10K type strain sequencing project: providing services to taxonomists for standard genome sequencing and annotation.</title>
        <authorList>
            <consortium name="The Broad Institute Genomics Platform"/>
            <consortium name="The Broad Institute Genome Sequencing Center for Infectious Disease"/>
            <person name="Wu L."/>
            <person name="Ma J."/>
        </authorList>
    </citation>
    <scope>NUCLEOTIDE SEQUENCE [LARGE SCALE GENOMIC DNA]</scope>
    <source>
        <strain evidence="1 2">JCM 15481</strain>
    </source>
</reference>